<gene>
    <name evidence="3" type="ORF">E7512_04925</name>
</gene>
<evidence type="ECO:0008006" key="5">
    <source>
        <dbReference type="Google" id="ProtNLM"/>
    </source>
</evidence>
<feature type="transmembrane region" description="Helical" evidence="2">
    <location>
        <begin position="69"/>
        <end position="89"/>
    </location>
</feature>
<keyword evidence="2" id="KW-0812">Transmembrane</keyword>
<dbReference type="EMBL" id="SVNY01000002">
    <property type="protein sequence ID" value="MBE6832912.1"/>
    <property type="molecule type" value="Genomic_DNA"/>
</dbReference>
<organism evidence="3 4">
    <name type="scientific">Faecalispora sporosphaeroides</name>
    <dbReference type="NCBI Taxonomy" id="1549"/>
    <lineage>
        <taxon>Bacteria</taxon>
        <taxon>Bacillati</taxon>
        <taxon>Bacillota</taxon>
        <taxon>Clostridia</taxon>
        <taxon>Eubacteriales</taxon>
        <taxon>Oscillospiraceae</taxon>
        <taxon>Faecalispora</taxon>
    </lineage>
</organism>
<feature type="transmembrane region" description="Helical" evidence="2">
    <location>
        <begin position="188"/>
        <end position="216"/>
    </location>
</feature>
<comment type="caution">
    <text evidence="3">The sequence shown here is derived from an EMBL/GenBank/DDBJ whole genome shotgun (WGS) entry which is preliminary data.</text>
</comment>
<keyword evidence="2" id="KW-1133">Transmembrane helix</keyword>
<feature type="transmembrane region" description="Helical" evidence="2">
    <location>
        <begin position="121"/>
        <end position="140"/>
    </location>
</feature>
<dbReference type="Proteomes" id="UP000754750">
    <property type="component" value="Unassembled WGS sequence"/>
</dbReference>
<evidence type="ECO:0000313" key="4">
    <source>
        <dbReference type="Proteomes" id="UP000754750"/>
    </source>
</evidence>
<evidence type="ECO:0000256" key="2">
    <source>
        <dbReference type="SAM" id="Phobius"/>
    </source>
</evidence>
<name>A0A928KQI9_9FIRM</name>
<reference evidence="3" key="1">
    <citation type="submission" date="2019-04" db="EMBL/GenBank/DDBJ databases">
        <title>Evolution of Biomass-Degrading Anaerobic Consortia Revealed by Metagenomics.</title>
        <authorList>
            <person name="Peng X."/>
        </authorList>
    </citation>
    <scope>NUCLEOTIDE SEQUENCE</scope>
    <source>
        <strain evidence="3">SIG551</strain>
    </source>
</reference>
<proteinExistence type="predicted"/>
<feature type="transmembrane region" description="Helical" evidence="2">
    <location>
        <begin position="146"/>
        <end position="168"/>
    </location>
</feature>
<feature type="transmembrane region" description="Helical" evidence="2">
    <location>
        <begin position="222"/>
        <end position="247"/>
    </location>
</feature>
<evidence type="ECO:0000256" key="1">
    <source>
        <dbReference type="SAM" id="MobiDB-lite"/>
    </source>
</evidence>
<keyword evidence="2" id="KW-0472">Membrane</keyword>
<dbReference type="RefSeq" id="WP_326840101.1">
    <property type="nucleotide sequence ID" value="NZ_SVNY01000002.1"/>
</dbReference>
<accession>A0A928KQI9</accession>
<protein>
    <recommendedName>
        <fullName evidence="5">DUF624 domain-containing protein</fullName>
    </recommendedName>
</protein>
<evidence type="ECO:0000313" key="3">
    <source>
        <dbReference type="EMBL" id="MBE6832912.1"/>
    </source>
</evidence>
<sequence>MSGFSLFGGYQKPGPGVNKDAPQKPPVQRFFEVLFRKFFDLVKLNLLFLIPFAVAAILSYLVGRITGQSFLWNLPFVLLSPFLAGLTFVTRNYAREEHAFIASDFKDAVLLNWKQFSIHGIICYVLFSVITFCIRFYYTLAASQGTLFLVLFGISIAVFLVFIFMQYYIPLMIVTFDLSLKQIYKNAFIFAIVGLWRNILLTAIFGAILFLNYFLYYLNPPVVLLINGLLVLFFAFSFSFFLIHFAVYPLIEKLMIHPVLEPAQTEPAESGEESAQAEGEEEKKSEPEYVFYQGKLVKKSTLQKDEDSIFQDRS</sequence>
<feature type="region of interest" description="Disordered" evidence="1">
    <location>
        <begin position="265"/>
        <end position="288"/>
    </location>
</feature>
<dbReference type="AlphaFoldDB" id="A0A928KQI9"/>
<feature type="transmembrane region" description="Helical" evidence="2">
    <location>
        <begin position="44"/>
        <end position="63"/>
    </location>
</feature>